<dbReference type="Gene3D" id="2.130.10.10">
    <property type="entry name" value="YVTN repeat-like/Quinoprotein amine dehydrogenase"/>
    <property type="match status" value="1"/>
</dbReference>
<protein>
    <submittedName>
        <fullName evidence="1">Uncharacterized protein</fullName>
    </submittedName>
</protein>
<keyword evidence="2" id="KW-1185">Reference proteome</keyword>
<proteinExistence type="predicted"/>
<evidence type="ECO:0000313" key="2">
    <source>
        <dbReference type="Proteomes" id="UP001626550"/>
    </source>
</evidence>
<accession>A0ABD2Q3M2</accession>
<dbReference type="Proteomes" id="UP001626550">
    <property type="component" value="Unassembled WGS sequence"/>
</dbReference>
<evidence type="ECO:0000313" key="1">
    <source>
        <dbReference type="EMBL" id="KAL3314169.1"/>
    </source>
</evidence>
<dbReference type="InterPro" id="IPR015943">
    <property type="entry name" value="WD40/YVTN_repeat-like_dom_sf"/>
</dbReference>
<dbReference type="SUPFAM" id="SSF117289">
    <property type="entry name" value="Nucleoporin domain"/>
    <property type="match status" value="1"/>
</dbReference>
<gene>
    <name evidence="1" type="ORF">Ciccas_007215</name>
</gene>
<name>A0ABD2Q3M2_9PLAT</name>
<dbReference type="AlphaFoldDB" id="A0ABD2Q3M2"/>
<reference evidence="1 2" key="1">
    <citation type="submission" date="2024-11" db="EMBL/GenBank/DDBJ databases">
        <title>Adaptive evolution of stress response genes in parasites aligns with host niche diversity.</title>
        <authorList>
            <person name="Hahn C."/>
            <person name="Resl P."/>
        </authorList>
    </citation>
    <scope>NUCLEOTIDE SEQUENCE [LARGE SCALE GENOMIC DNA]</scope>
    <source>
        <strain evidence="1">EGGRZ-B1_66</strain>
        <tissue evidence="1">Body</tissue>
    </source>
</reference>
<dbReference type="EMBL" id="JBJKFK010001076">
    <property type="protein sequence ID" value="KAL3314169.1"/>
    <property type="molecule type" value="Genomic_DNA"/>
</dbReference>
<organism evidence="1 2">
    <name type="scientific">Cichlidogyrus casuarinus</name>
    <dbReference type="NCBI Taxonomy" id="1844966"/>
    <lineage>
        <taxon>Eukaryota</taxon>
        <taxon>Metazoa</taxon>
        <taxon>Spiralia</taxon>
        <taxon>Lophotrochozoa</taxon>
        <taxon>Platyhelminthes</taxon>
        <taxon>Monogenea</taxon>
        <taxon>Monopisthocotylea</taxon>
        <taxon>Dactylogyridea</taxon>
        <taxon>Ancyrocephalidae</taxon>
        <taxon>Cichlidogyrus</taxon>
    </lineage>
</organism>
<sequence>MTSGAIQPNLKNSSLLELTNIASSYPIFITDALFSSVKVAPVRCFLDEYFCVSLDSSVHVWRQNYGSSLQKRTTKQLNLPSNENSSIMLFCLCTTDSSRHANLDSSKPIIGAVSVCASGALRYWPKLYSSNCDTNYVDLNIWKSCHNPIYSSTVDQPEILIPGPRVGSVLLITKMANVFLIDLHCHLKISQLSPDSIKATFRERILETRSKMMNTNYSPQCARMTNSPGFLSNFSRRMSSIFAANPTASNCLQLNLRGPSVDNLLDVTLIANPFDSSSSLLVLLTDKYLDIWIIDKETLIEAHISSTPITILLQSTPLRSVPSNLYRFLNFSILPSGNENLRIAVLIGVATTASQHPANILDNLTDSFEIYLKSTDNPVHEYTVPIDVNGEDFICEFDFEDLVLGKEAATFLTLHPSASKLYPSLLGALCITGTVLIFEILTGTIIGSVDFPLSSELLSVCSLGAAQSQDSPGWGLFTLFSRHHGIFGLQPSEVAISAASQLEAEPTSPFKSFNQLDESLQSTVQFEKGSELTSLFEPLSKVVKVYCMGYKEQALKSLLTQLHTPLVQNSLLDNIPLILREWLHLAQEMMNDLPEHVKRPIMWESSLITPNGSWLKILTPLVQPLDIENPANAVDEYRFMAKLKGLHKLAELWLQTDLPAFVPLKHVFSLIGSVVSDAGSRRRTMLLENWNTTLHLDFDEAALAKDGLCLPEGLELGVSEEELKQAAEDDLQSAEGSQDRDASIAHSHLLTSILFGCELVVFMRSLHLASLRWASYFRLK</sequence>
<comment type="caution">
    <text evidence="1">The sequence shown here is derived from an EMBL/GenBank/DDBJ whole genome shotgun (WGS) entry which is preliminary data.</text>
</comment>